<accession>A0A820HJH2</accession>
<dbReference type="GO" id="GO:0003676">
    <property type="term" value="F:nucleic acid binding"/>
    <property type="evidence" value="ECO:0007669"/>
    <property type="project" value="InterPro"/>
</dbReference>
<dbReference type="AlphaFoldDB" id="A0A820HJH2"/>
<comment type="caution">
    <text evidence="1">The sequence shown here is derived from an EMBL/GenBank/DDBJ whole genome shotgun (WGS) entry which is preliminary data.</text>
</comment>
<name>A0A820HJH2_9BILA</name>
<evidence type="ECO:0000313" key="2">
    <source>
        <dbReference type="Proteomes" id="UP000663823"/>
    </source>
</evidence>
<dbReference type="InterPro" id="IPR052709">
    <property type="entry name" value="Transposase-MT_Hybrid"/>
</dbReference>
<dbReference type="InterPro" id="IPR036397">
    <property type="entry name" value="RNaseH_sf"/>
</dbReference>
<dbReference type="Proteomes" id="UP000663823">
    <property type="component" value="Unassembled WGS sequence"/>
</dbReference>
<dbReference type="EMBL" id="CAJOAX010045542">
    <property type="protein sequence ID" value="CAF4296068.1"/>
    <property type="molecule type" value="Genomic_DNA"/>
</dbReference>
<feature type="non-terminal residue" evidence="1">
    <location>
        <position position="1"/>
    </location>
</feature>
<dbReference type="Gene3D" id="3.30.420.10">
    <property type="entry name" value="Ribonuclease H-like superfamily/Ribonuclease H"/>
    <property type="match status" value="1"/>
</dbReference>
<evidence type="ECO:0000313" key="1">
    <source>
        <dbReference type="EMBL" id="CAF4296068.1"/>
    </source>
</evidence>
<proteinExistence type="predicted"/>
<feature type="non-terminal residue" evidence="1">
    <location>
        <position position="127"/>
    </location>
</feature>
<sequence length="127" mass="14454">TRRNYYARKTLVCIILKSAGSVLIHNVESGQIIDHEIYIENCLQPVIDEIKKRRPLSSTHSLKILHDNGKPHIHKAVPDYLTSEDVTIIPDPSNSPDLAPYDLWLFKFVKHNIGNQNDIESLCDPVT</sequence>
<protein>
    <recommendedName>
        <fullName evidence="3">Transposase</fullName>
    </recommendedName>
</protein>
<evidence type="ECO:0008006" key="3">
    <source>
        <dbReference type="Google" id="ProtNLM"/>
    </source>
</evidence>
<dbReference type="PANTHER" id="PTHR46060:SF1">
    <property type="entry name" value="MARINER MOS1 TRANSPOSASE-LIKE PROTEIN"/>
    <property type="match status" value="1"/>
</dbReference>
<gene>
    <name evidence="1" type="ORF">OTI717_LOCUS41891</name>
</gene>
<dbReference type="PANTHER" id="PTHR46060">
    <property type="entry name" value="MARINER MOS1 TRANSPOSASE-LIKE PROTEIN"/>
    <property type="match status" value="1"/>
</dbReference>
<reference evidence="1" key="1">
    <citation type="submission" date="2021-02" db="EMBL/GenBank/DDBJ databases">
        <authorList>
            <person name="Nowell W R."/>
        </authorList>
    </citation>
    <scope>NUCLEOTIDE SEQUENCE</scope>
</reference>
<organism evidence="1 2">
    <name type="scientific">Rotaria sordida</name>
    <dbReference type="NCBI Taxonomy" id="392033"/>
    <lineage>
        <taxon>Eukaryota</taxon>
        <taxon>Metazoa</taxon>
        <taxon>Spiralia</taxon>
        <taxon>Gnathifera</taxon>
        <taxon>Rotifera</taxon>
        <taxon>Eurotatoria</taxon>
        <taxon>Bdelloidea</taxon>
        <taxon>Philodinida</taxon>
        <taxon>Philodinidae</taxon>
        <taxon>Rotaria</taxon>
    </lineage>
</organism>